<dbReference type="GO" id="GO:0004519">
    <property type="term" value="F:endonuclease activity"/>
    <property type="evidence" value="ECO:0007669"/>
    <property type="project" value="UniProtKB-KW"/>
</dbReference>
<dbReference type="RefSeq" id="WP_377746439.1">
    <property type="nucleotide sequence ID" value="NZ_JBHRXJ010000021.1"/>
</dbReference>
<feature type="domain" description="Cas12f1-like TNB" evidence="9">
    <location>
        <begin position="332"/>
        <end position="395"/>
    </location>
</feature>
<evidence type="ECO:0000256" key="5">
    <source>
        <dbReference type="ARBA" id="ARBA00023125"/>
    </source>
</evidence>
<reference evidence="12" key="1">
    <citation type="journal article" date="2019" name="Int. J. Syst. Evol. Microbiol.">
        <title>The Global Catalogue of Microorganisms (GCM) 10K type strain sequencing project: providing services to taxonomists for standard genome sequencing and annotation.</title>
        <authorList>
            <consortium name="The Broad Institute Genomics Platform"/>
            <consortium name="The Broad Institute Genome Sequencing Center for Infectious Disease"/>
            <person name="Wu L."/>
            <person name="Ma J."/>
        </authorList>
    </citation>
    <scope>NUCLEOTIDE SEQUENCE [LARGE SCALE GENOMIC DNA]</scope>
    <source>
        <strain evidence="12">KCTC 42899</strain>
    </source>
</reference>
<evidence type="ECO:0000313" key="11">
    <source>
        <dbReference type="EMBL" id="MFC3530243.1"/>
    </source>
</evidence>
<dbReference type="NCBIfam" id="NF040570">
    <property type="entry name" value="guided_TnpB"/>
    <property type="match status" value="1"/>
</dbReference>
<dbReference type="Pfam" id="PF07282">
    <property type="entry name" value="Cas12f1-like_TNB"/>
    <property type="match status" value="1"/>
</dbReference>
<evidence type="ECO:0000259" key="8">
    <source>
        <dbReference type="Pfam" id="PF01385"/>
    </source>
</evidence>
<dbReference type="InterPro" id="IPR021027">
    <property type="entry name" value="Transposase_put_HTH"/>
</dbReference>
<evidence type="ECO:0000256" key="7">
    <source>
        <dbReference type="SAM" id="MobiDB-lite"/>
    </source>
</evidence>
<dbReference type="InterPro" id="IPR001959">
    <property type="entry name" value="Transposase"/>
</dbReference>
<keyword evidence="2" id="KW-0815">Transposition</keyword>
<evidence type="ECO:0000256" key="3">
    <source>
        <dbReference type="ARBA" id="ARBA00022723"/>
    </source>
</evidence>
<feature type="domain" description="Transposase putative helix-turn-helix" evidence="10">
    <location>
        <begin position="1"/>
        <end position="41"/>
    </location>
</feature>
<evidence type="ECO:0000256" key="1">
    <source>
        <dbReference type="ARBA" id="ARBA00008761"/>
    </source>
</evidence>
<keyword evidence="5" id="KW-0238">DNA-binding</keyword>
<keyword evidence="4" id="KW-0862">Zinc</keyword>
<evidence type="ECO:0000259" key="10">
    <source>
        <dbReference type="Pfam" id="PF12323"/>
    </source>
</evidence>
<dbReference type="Proteomes" id="UP001595721">
    <property type="component" value="Unassembled WGS sequence"/>
</dbReference>
<sequence>MIYRAYKYRLWPTDAQAESLNRCFAAVRQIYNAALEQRRTYGRRKGSDAFGRDSRFNAPRQAREINFRSQAGRPGLLDDPELRWITETPRDCLDAALRDLDKAFDAFFAGRAGFPSFRSVERNNSLSFRAWCRKIVAGRSVSTPAVIFGQNCVTVPKFGRIRYRRHRKFYGDPKTVEIIREGAEFYVILTCAQPDREIDHQGEAVGVDLGVAMPIALSTGEHVTRDPGLAALDQRARAGARKLSRMKKGSKRRERQKRHLAAIRRKQSRRRAGRAHRITTELTRRFALIAIEDLRVSNMIASARGTVEEPGRNVRAKSGLNREILNVAPFAIRQQLSYKAARTGSQIVAVDPRNTSRTCPVCGHVAAENRQSQSAFLCTACGHADHADINAARTILARALASAGATARRKTPSESGCGSATSNGHVSCFQPASTLEIFGRSGICPRADAVIADPGACCGEKFPHSFSLTMLPLTIWSEGHSSKASSDRESSVMACLRS</sequence>
<protein>
    <submittedName>
        <fullName evidence="11">RNA-guided endonuclease InsQ/TnpB family protein</fullName>
    </submittedName>
</protein>
<comment type="caution">
    <text evidence="11">The sequence shown here is derived from an EMBL/GenBank/DDBJ whole genome shotgun (WGS) entry which is preliminary data.</text>
</comment>
<dbReference type="EMBL" id="JBHRXJ010000021">
    <property type="protein sequence ID" value="MFC3530243.1"/>
    <property type="molecule type" value="Genomic_DNA"/>
</dbReference>
<evidence type="ECO:0000259" key="9">
    <source>
        <dbReference type="Pfam" id="PF07282"/>
    </source>
</evidence>
<keyword evidence="11" id="KW-0378">Hydrolase</keyword>
<feature type="domain" description="Probable transposase IS891/IS1136/IS1341" evidence="8">
    <location>
        <begin position="196"/>
        <end position="300"/>
    </location>
</feature>
<keyword evidence="12" id="KW-1185">Reference proteome</keyword>
<organism evidence="11 12">
    <name type="scientific">Paracoccus mangrovi</name>
    <dbReference type="NCBI Taxonomy" id="1715645"/>
    <lineage>
        <taxon>Bacteria</taxon>
        <taxon>Pseudomonadati</taxon>
        <taxon>Pseudomonadota</taxon>
        <taxon>Alphaproteobacteria</taxon>
        <taxon>Rhodobacterales</taxon>
        <taxon>Paracoccaceae</taxon>
        <taxon>Paracoccus</taxon>
    </lineage>
</organism>
<comment type="similarity">
    <text evidence="1">In the C-terminal section; belongs to the transposase 35 family.</text>
</comment>
<evidence type="ECO:0000313" key="12">
    <source>
        <dbReference type="Proteomes" id="UP001595721"/>
    </source>
</evidence>
<feature type="region of interest" description="Disordered" evidence="7">
    <location>
        <begin position="243"/>
        <end position="275"/>
    </location>
</feature>
<dbReference type="InterPro" id="IPR010095">
    <property type="entry name" value="Cas12f1-like_TNB"/>
</dbReference>
<keyword evidence="11" id="KW-0255">Endonuclease</keyword>
<keyword evidence="11" id="KW-0540">Nuclease</keyword>
<keyword evidence="6" id="KW-0233">DNA recombination</keyword>
<dbReference type="Pfam" id="PF01385">
    <property type="entry name" value="OrfB_IS605"/>
    <property type="match status" value="1"/>
</dbReference>
<gene>
    <name evidence="11" type="ORF">ACFOMH_18900</name>
</gene>
<evidence type="ECO:0000256" key="4">
    <source>
        <dbReference type="ARBA" id="ARBA00022833"/>
    </source>
</evidence>
<evidence type="ECO:0000256" key="6">
    <source>
        <dbReference type="ARBA" id="ARBA00023172"/>
    </source>
</evidence>
<proteinExistence type="inferred from homology"/>
<dbReference type="Pfam" id="PF12323">
    <property type="entry name" value="HTH_OrfB_IS605"/>
    <property type="match status" value="1"/>
</dbReference>
<name>A0ABV7R896_9RHOB</name>
<keyword evidence="3" id="KW-0479">Metal-binding</keyword>
<accession>A0ABV7R896</accession>
<evidence type="ECO:0000256" key="2">
    <source>
        <dbReference type="ARBA" id="ARBA00022578"/>
    </source>
</evidence>